<accession>A0A1U7PIP5</accession>
<keyword evidence="2" id="KW-1185">Reference proteome</keyword>
<evidence type="ECO:0000313" key="2">
    <source>
        <dbReference type="Proteomes" id="UP000187550"/>
    </source>
</evidence>
<organism evidence="1 2">
    <name type="scientific">Edaphobacillus lindanitolerans</name>
    <dbReference type="NCBI Taxonomy" id="550447"/>
    <lineage>
        <taxon>Bacteria</taxon>
        <taxon>Bacillati</taxon>
        <taxon>Bacillota</taxon>
        <taxon>Bacilli</taxon>
        <taxon>Bacillales</taxon>
        <taxon>Bacillaceae</taxon>
        <taxon>Edaphobacillus</taxon>
    </lineage>
</organism>
<protein>
    <submittedName>
        <fullName evidence="1">Uncharacterized protein</fullName>
    </submittedName>
</protein>
<name>A0A1U7PIP5_9BACI</name>
<proteinExistence type="predicted"/>
<dbReference type="EMBL" id="FTPL01000001">
    <property type="protein sequence ID" value="SIT75116.1"/>
    <property type="molecule type" value="Genomic_DNA"/>
</dbReference>
<evidence type="ECO:0000313" key="1">
    <source>
        <dbReference type="EMBL" id="SIT75116.1"/>
    </source>
</evidence>
<gene>
    <name evidence="1" type="ORF">SAMN05428946_1135</name>
</gene>
<sequence length="58" mass="6191">MATKSKSDRLWMILSIVAIAAAAASLLYCSGFIADFLDRRGAGEAIAQLRQMMKGSAL</sequence>
<dbReference type="Proteomes" id="UP000187550">
    <property type="component" value="Unassembled WGS sequence"/>
</dbReference>
<reference evidence="2" key="1">
    <citation type="submission" date="2017-01" db="EMBL/GenBank/DDBJ databases">
        <authorList>
            <person name="Varghese N."/>
            <person name="Submissions S."/>
        </authorList>
    </citation>
    <scope>NUCLEOTIDE SEQUENCE [LARGE SCALE GENOMIC DNA]</scope>
    <source>
        <strain evidence="2">MNA4</strain>
    </source>
</reference>
<dbReference type="RefSeq" id="WP_159438423.1">
    <property type="nucleotide sequence ID" value="NZ_FTPL01000001.1"/>
</dbReference>
<dbReference type="OrthoDB" id="2455950at2"/>
<dbReference type="STRING" id="550447.SAMN05428946_1135"/>
<dbReference type="AlphaFoldDB" id="A0A1U7PIP5"/>